<accession>A0A2S9VF37</accession>
<dbReference type="Gene3D" id="3.40.190.170">
    <property type="entry name" value="Bacterial extracellular solute-binding protein, family 7"/>
    <property type="match status" value="1"/>
</dbReference>
<keyword evidence="1 2" id="KW-0732">Signal</keyword>
<feature type="signal peptide" evidence="2">
    <location>
        <begin position="1"/>
        <end position="25"/>
    </location>
</feature>
<evidence type="ECO:0000313" key="4">
    <source>
        <dbReference type="Proteomes" id="UP000238949"/>
    </source>
</evidence>
<proteinExistence type="predicted"/>
<keyword evidence="4" id="KW-1185">Reference proteome</keyword>
<gene>
    <name evidence="3" type="ORF">C6Y40_03290</name>
</gene>
<dbReference type="PANTHER" id="PTHR33376:SF3">
    <property type="entry name" value="C4-DICARBOXYLATE-BINDING PROTEIN"/>
    <property type="match status" value="1"/>
</dbReference>
<evidence type="ECO:0000256" key="2">
    <source>
        <dbReference type="SAM" id="SignalP"/>
    </source>
</evidence>
<dbReference type="RefSeq" id="WP_105933337.1">
    <property type="nucleotide sequence ID" value="NZ_PVNP01000021.1"/>
</dbReference>
<dbReference type="Pfam" id="PF03480">
    <property type="entry name" value="DctP"/>
    <property type="match status" value="1"/>
</dbReference>
<dbReference type="PANTHER" id="PTHR33376">
    <property type="match status" value="1"/>
</dbReference>
<evidence type="ECO:0000313" key="3">
    <source>
        <dbReference type="EMBL" id="PRO75044.1"/>
    </source>
</evidence>
<dbReference type="EMBL" id="PVNP01000021">
    <property type="protein sequence ID" value="PRO75044.1"/>
    <property type="molecule type" value="Genomic_DNA"/>
</dbReference>
<dbReference type="OrthoDB" id="8690069at2"/>
<feature type="chain" id="PRO_5015535123" evidence="2">
    <location>
        <begin position="26"/>
        <end position="335"/>
    </location>
</feature>
<name>A0A2S9VF37_9ALTE</name>
<comment type="caution">
    <text evidence="3">The sequence shown here is derived from an EMBL/GenBank/DDBJ whole genome shotgun (WGS) entry which is preliminary data.</text>
</comment>
<sequence length="335" mass="35983">MVTQHRLLNLIFGLLLAFFATGSNADAGSEKVTSLNVVTSLSSSDPMYKGLMHFKQMVETGSKGSLSVNLFIGSQLGNDDDILEQAMAGAGIAVLVDGGRLSVYAHEMGILGAPYLVNNLAELQHLVGSDLFQQWNGSLQQNAGLRVLAFNWWQGARHLLTQQPVAQPEDLNGLRLRTISAPVWISTIEAMGASPTPLSWSEVYSALQQRVIDAGEAQLAAVWGARLYEVISHVTKTGHIQLISGLVTSDEWFNRLTAAEQDIIIHAATAAGKYATSQVLTAENDIEAKLAAAGVSISTPPLEPFLHATESVYQALGYSELRQQVCALLDEGNAQ</sequence>
<evidence type="ECO:0000256" key="1">
    <source>
        <dbReference type="ARBA" id="ARBA00022729"/>
    </source>
</evidence>
<dbReference type="AlphaFoldDB" id="A0A2S9VF37"/>
<dbReference type="InterPro" id="IPR038404">
    <property type="entry name" value="TRAP_DctP_sf"/>
</dbReference>
<dbReference type="GO" id="GO:0055085">
    <property type="term" value="P:transmembrane transport"/>
    <property type="evidence" value="ECO:0007669"/>
    <property type="project" value="InterPro"/>
</dbReference>
<dbReference type="CDD" id="cd13669">
    <property type="entry name" value="PBP2_TRAP_TM0322_like"/>
    <property type="match status" value="1"/>
</dbReference>
<organism evidence="3 4">
    <name type="scientific">Alteromonas alba</name>
    <dbReference type="NCBI Taxonomy" id="2079529"/>
    <lineage>
        <taxon>Bacteria</taxon>
        <taxon>Pseudomonadati</taxon>
        <taxon>Pseudomonadota</taxon>
        <taxon>Gammaproteobacteria</taxon>
        <taxon>Alteromonadales</taxon>
        <taxon>Alteromonadaceae</taxon>
        <taxon>Alteromonas/Salinimonas group</taxon>
        <taxon>Alteromonas</taxon>
    </lineage>
</organism>
<dbReference type="Proteomes" id="UP000238949">
    <property type="component" value="Unassembled WGS sequence"/>
</dbReference>
<dbReference type="NCBIfam" id="NF037995">
    <property type="entry name" value="TRAP_S1"/>
    <property type="match status" value="1"/>
</dbReference>
<dbReference type="InterPro" id="IPR018389">
    <property type="entry name" value="DctP_fam"/>
</dbReference>
<protein>
    <submittedName>
        <fullName evidence="3">C4-dicarboxylate ABC transporter</fullName>
    </submittedName>
</protein>
<reference evidence="4" key="1">
    <citation type="journal article" date="2020" name="Int. J. Syst. Evol. Microbiol.">
        <title>Alteromonas alba sp. nov., a marine bacterium isolated from the seawater of the West Pacific Ocean.</title>
        <authorList>
            <person name="Sun C."/>
            <person name="Wu Y.-H."/>
            <person name="Xamxidin M."/>
            <person name="Cheng H."/>
            <person name="Xu X.-W."/>
        </authorList>
    </citation>
    <scope>NUCLEOTIDE SEQUENCE [LARGE SCALE GENOMIC DNA]</scope>
    <source>
        <strain evidence="4">190</strain>
    </source>
</reference>